<reference evidence="3 4" key="2">
    <citation type="journal article" date="2016" name="Front. Microbiol.">
        <title>Genome and transcriptome sequences reveal the specific parasitism of the nematophagous Purpureocillium lilacinum 36-1.</title>
        <authorList>
            <person name="Xie J."/>
            <person name="Li S."/>
            <person name="Mo C."/>
            <person name="Xiao X."/>
            <person name="Peng D."/>
            <person name="Wang G."/>
            <person name="Xiao Y."/>
        </authorList>
    </citation>
    <scope>NUCLEOTIDE SEQUENCE [LARGE SCALE GENOMIC DNA]</scope>
    <source>
        <strain evidence="3 4">36-1</strain>
    </source>
</reference>
<organism evidence="3 4">
    <name type="scientific">Purpureocillium lilacinum</name>
    <name type="common">Paecilomyces lilacinus</name>
    <dbReference type="NCBI Taxonomy" id="33203"/>
    <lineage>
        <taxon>Eukaryota</taxon>
        <taxon>Fungi</taxon>
        <taxon>Dikarya</taxon>
        <taxon>Ascomycota</taxon>
        <taxon>Pezizomycotina</taxon>
        <taxon>Sordariomycetes</taxon>
        <taxon>Hypocreomycetidae</taxon>
        <taxon>Hypocreales</taxon>
        <taxon>Ophiocordycipitaceae</taxon>
        <taxon>Purpureocillium</taxon>
    </lineage>
</organism>
<evidence type="ECO:0000313" key="5">
    <source>
        <dbReference type="Proteomes" id="UP001287286"/>
    </source>
</evidence>
<dbReference type="Proteomes" id="UP000245956">
    <property type="component" value="Unassembled WGS sequence"/>
</dbReference>
<name>A0A2U3E9S5_PURLI</name>
<gene>
    <name evidence="3" type="ORF">PCL_12618</name>
    <name evidence="2" type="ORF">Purlil1_5683</name>
</gene>
<evidence type="ECO:0000313" key="4">
    <source>
        <dbReference type="Proteomes" id="UP000245956"/>
    </source>
</evidence>
<sequence length="173" mass="18123">MVGVLAAQGQTMATVCQSFSSVHSISSAKMPLHVCPVAVDGGRPVAVEGGVTRSDRAAGLLVMSCIMSVYVATPTLAHLQSPHFVQHGWPNPRLLSVLRMFWACAMLSPATSPYPTHSCRFRGSEFGTGAQDTRTAGGLPLAPDVSGLCLGQPPPPPPMTSTATRLPSKKWTA</sequence>
<reference evidence="2 5" key="4">
    <citation type="journal article" date="2024" name="Microbiol. Resour. Announc.">
        <title>Genome annotations for the ascomycete fungi Trichoderma harzianum, Trichoderma aggressivum, and Purpureocillium lilacinum.</title>
        <authorList>
            <person name="Beijen E.P.W."/>
            <person name="Ohm R.A."/>
        </authorList>
    </citation>
    <scope>NUCLEOTIDE SEQUENCE [LARGE SCALE GENOMIC DNA]</scope>
    <source>
        <strain evidence="2 5">CBS 150709</strain>
    </source>
</reference>
<comment type="caution">
    <text evidence="3">The sequence shown here is derived from an EMBL/GenBank/DDBJ whole genome shotgun (WGS) entry which is preliminary data.</text>
</comment>
<protein>
    <submittedName>
        <fullName evidence="3">Uncharacterized protein</fullName>
    </submittedName>
</protein>
<dbReference type="EMBL" id="JAWRVI010000017">
    <property type="protein sequence ID" value="KAK4090057.1"/>
    <property type="molecule type" value="Genomic_DNA"/>
</dbReference>
<evidence type="ECO:0000256" key="1">
    <source>
        <dbReference type="SAM" id="MobiDB-lite"/>
    </source>
</evidence>
<proteinExistence type="predicted"/>
<keyword evidence="5" id="KW-1185">Reference proteome</keyword>
<feature type="region of interest" description="Disordered" evidence="1">
    <location>
        <begin position="145"/>
        <end position="173"/>
    </location>
</feature>
<dbReference type="AlphaFoldDB" id="A0A2U3E9S5"/>
<reference evidence="3" key="1">
    <citation type="submission" date="2015-05" db="EMBL/GenBank/DDBJ databases">
        <authorList>
            <person name="Wang D.B."/>
            <person name="Wang M."/>
        </authorList>
    </citation>
    <scope>NUCLEOTIDE SEQUENCE</scope>
    <source>
        <strain evidence="3">36-1</strain>
    </source>
</reference>
<evidence type="ECO:0000313" key="3">
    <source>
        <dbReference type="EMBL" id="PWI71250.1"/>
    </source>
</evidence>
<accession>A0A2U3E9S5</accession>
<dbReference type="Proteomes" id="UP001287286">
    <property type="component" value="Unassembled WGS sequence"/>
</dbReference>
<reference evidence="2" key="3">
    <citation type="submission" date="2023-11" db="EMBL/GenBank/DDBJ databases">
        <authorList>
            <person name="Beijen E."/>
            <person name="Ohm R.A."/>
        </authorList>
    </citation>
    <scope>NUCLEOTIDE SEQUENCE</scope>
    <source>
        <strain evidence="2">CBS 150709</strain>
    </source>
</reference>
<evidence type="ECO:0000313" key="2">
    <source>
        <dbReference type="EMBL" id="KAK4090057.1"/>
    </source>
</evidence>
<dbReference type="EMBL" id="LCWV01000008">
    <property type="protein sequence ID" value="PWI71250.1"/>
    <property type="molecule type" value="Genomic_DNA"/>
</dbReference>